<reference evidence="8 9" key="1">
    <citation type="submission" date="2020-08" db="EMBL/GenBank/DDBJ databases">
        <title>Genomic Encyclopedia of Type Strains, Phase IV (KMG-IV): sequencing the most valuable type-strain genomes for metagenomic binning, comparative biology and taxonomic classification.</title>
        <authorList>
            <person name="Goeker M."/>
        </authorList>
    </citation>
    <scope>NUCLEOTIDE SEQUENCE [LARGE SCALE GENOMIC DNA]</scope>
    <source>
        <strain evidence="8 9">DSM 25966</strain>
    </source>
</reference>
<comment type="cofactor">
    <cofactor evidence="1">
        <name>FAD</name>
        <dbReference type="ChEBI" id="CHEBI:57692"/>
    </cofactor>
</comment>
<dbReference type="Gene3D" id="3.50.50.60">
    <property type="entry name" value="FAD/NAD(P)-binding domain"/>
    <property type="match status" value="1"/>
</dbReference>
<dbReference type="InterPro" id="IPR000447">
    <property type="entry name" value="G3P_DH_FAD-dep"/>
</dbReference>
<gene>
    <name evidence="8" type="ORF">GGR25_000367</name>
</gene>
<dbReference type="EC" id="1.1.5.3" evidence="8"/>
<dbReference type="AlphaFoldDB" id="A0A840AIV1"/>
<dbReference type="PANTHER" id="PTHR11985">
    <property type="entry name" value="GLYCEROL-3-PHOSPHATE DEHYDROGENASE"/>
    <property type="match status" value="1"/>
</dbReference>
<dbReference type="GO" id="GO:0046168">
    <property type="term" value="P:glycerol-3-phosphate catabolic process"/>
    <property type="evidence" value="ECO:0007669"/>
    <property type="project" value="TreeGrafter"/>
</dbReference>
<dbReference type="SUPFAM" id="SSF51905">
    <property type="entry name" value="FAD/NAD(P)-binding domain"/>
    <property type="match status" value="1"/>
</dbReference>
<dbReference type="InterPro" id="IPR036188">
    <property type="entry name" value="FAD/NAD-bd_sf"/>
</dbReference>
<dbReference type="InterPro" id="IPR031656">
    <property type="entry name" value="DAO_C"/>
</dbReference>
<sequence>MRAEIEADPHFDAVVIGGGITGAGTFRDLALQGLRVLLVERADFASGASGALTRIAHGGFRYLERGEIALVRDSVIERDRLVANAPHAVRPISVVLPLSSWFGGLLGAPLRFLKLDRRKGGLPGIVPMAIGRRLYDALAGKAHALPAGRILTGQGLAARFPYLAGRWAGALELGEARILMPERVAVELIEDGVAAGSRAAALNYCAVTGVEDGRIVLHDALDGVTRSVHAEVVVNAAGAHADSVAALFGVEDKMTGGVAGVHLVLEAPRLAAALGDDLLFFEDANPDPAKRRLNIGYRLAENRVLLGTTESDCPDPDAARLTDEDVRYLRGALAAALPGLGVAEAPVVGHLVGVRPLVRSDAESLASRSRDHAVFVHRTPLPLVTIIGGKWTTFRRMAEDAADSVLGILGRTRRVSTRERAIGGGVGYPRTAADREAFVDGLAQDGISRQVAAELFARYGTRARDIAAWVRAHAGESGKAGTRLSAGEIAFFRAAEMAVSDADVIKRRSDAWQTLPADPADARQ</sequence>
<evidence type="ECO:0000259" key="7">
    <source>
        <dbReference type="Pfam" id="PF16901"/>
    </source>
</evidence>
<dbReference type="GO" id="GO:0004368">
    <property type="term" value="F:glycerol-3-phosphate dehydrogenase (quinone) activity"/>
    <property type="evidence" value="ECO:0007669"/>
    <property type="project" value="UniProtKB-EC"/>
</dbReference>
<dbReference type="Pfam" id="PF01266">
    <property type="entry name" value="DAO"/>
    <property type="match status" value="1"/>
</dbReference>
<evidence type="ECO:0000256" key="3">
    <source>
        <dbReference type="ARBA" id="ARBA00022630"/>
    </source>
</evidence>
<proteinExistence type="inferred from homology"/>
<dbReference type="Proteomes" id="UP000553963">
    <property type="component" value="Unassembled WGS sequence"/>
</dbReference>
<dbReference type="InterPro" id="IPR006076">
    <property type="entry name" value="FAD-dep_OxRdtase"/>
</dbReference>
<evidence type="ECO:0000256" key="5">
    <source>
        <dbReference type="ARBA" id="ARBA00023002"/>
    </source>
</evidence>
<keyword evidence="9" id="KW-1185">Reference proteome</keyword>
<evidence type="ECO:0000259" key="6">
    <source>
        <dbReference type="Pfam" id="PF01266"/>
    </source>
</evidence>
<comment type="caution">
    <text evidence="8">The sequence shown here is derived from an EMBL/GenBank/DDBJ whole genome shotgun (WGS) entry which is preliminary data.</text>
</comment>
<dbReference type="InterPro" id="IPR038299">
    <property type="entry name" value="DAO_C_sf"/>
</dbReference>
<protein>
    <submittedName>
        <fullName evidence="8">Glycerol-3-phosphate dehydrogenase</fullName>
        <ecNumber evidence="8">1.1.5.3</ecNumber>
    </submittedName>
</protein>
<keyword evidence="3" id="KW-0285">Flavoprotein</keyword>
<evidence type="ECO:0000313" key="9">
    <source>
        <dbReference type="Proteomes" id="UP000553963"/>
    </source>
</evidence>
<keyword evidence="4" id="KW-0274">FAD</keyword>
<evidence type="ECO:0000256" key="1">
    <source>
        <dbReference type="ARBA" id="ARBA00001974"/>
    </source>
</evidence>
<evidence type="ECO:0000256" key="4">
    <source>
        <dbReference type="ARBA" id="ARBA00022827"/>
    </source>
</evidence>
<evidence type="ECO:0000313" key="8">
    <source>
        <dbReference type="EMBL" id="MBB3929348.1"/>
    </source>
</evidence>
<name>A0A840AIV1_9HYPH</name>
<dbReference type="Gene3D" id="3.30.9.10">
    <property type="entry name" value="D-Amino Acid Oxidase, subunit A, domain 2"/>
    <property type="match status" value="1"/>
</dbReference>
<evidence type="ECO:0000256" key="2">
    <source>
        <dbReference type="ARBA" id="ARBA00007330"/>
    </source>
</evidence>
<feature type="domain" description="FAD dependent oxidoreductase" evidence="6">
    <location>
        <begin position="12"/>
        <end position="374"/>
    </location>
</feature>
<keyword evidence="5 8" id="KW-0560">Oxidoreductase</keyword>
<dbReference type="PRINTS" id="PR01001">
    <property type="entry name" value="FADG3PDH"/>
</dbReference>
<dbReference type="RefSeq" id="WP_183397014.1">
    <property type="nucleotide sequence ID" value="NZ_JACIDS010000001.1"/>
</dbReference>
<comment type="similarity">
    <text evidence="2">Belongs to the FAD-dependent glycerol-3-phosphate dehydrogenase family.</text>
</comment>
<dbReference type="PANTHER" id="PTHR11985:SF15">
    <property type="entry name" value="GLYCEROL-3-PHOSPHATE DEHYDROGENASE, MITOCHONDRIAL"/>
    <property type="match status" value="1"/>
</dbReference>
<organism evidence="8 9">
    <name type="scientific">Kaistia hirudinis</name>
    <dbReference type="NCBI Taxonomy" id="1293440"/>
    <lineage>
        <taxon>Bacteria</taxon>
        <taxon>Pseudomonadati</taxon>
        <taxon>Pseudomonadota</taxon>
        <taxon>Alphaproteobacteria</taxon>
        <taxon>Hyphomicrobiales</taxon>
        <taxon>Kaistiaceae</taxon>
        <taxon>Kaistia</taxon>
    </lineage>
</organism>
<dbReference type="EMBL" id="JACIDS010000001">
    <property type="protein sequence ID" value="MBB3929348.1"/>
    <property type="molecule type" value="Genomic_DNA"/>
</dbReference>
<accession>A0A840AIV1</accession>
<dbReference type="Gene3D" id="1.10.8.870">
    <property type="entry name" value="Alpha-glycerophosphate oxidase, cap domain"/>
    <property type="match status" value="1"/>
</dbReference>
<feature type="domain" description="Alpha-glycerophosphate oxidase C-terminal" evidence="7">
    <location>
        <begin position="416"/>
        <end position="510"/>
    </location>
</feature>
<dbReference type="Pfam" id="PF16901">
    <property type="entry name" value="DAO_C"/>
    <property type="match status" value="1"/>
</dbReference>